<protein>
    <recommendedName>
        <fullName evidence="7">Protein NDNF</fullName>
    </recommendedName>
</protein>
<reference evidence="11" key="1">
    <citation type="submission" date="2025-08" db="UniProtKB">
        <authorList>
            <consortium name="RefSeq"/>
        </authorList>
    </citation>
    <scope>IDENTIFICATION</scope>
</reference>
<dbReference type="InterPro" id="IPR003961">
    <property type="entry name" value="FN3_dom"/>
</dbReference>
<evidence type="ECO:0000256" key="7">
    <source>
        <dbReference type="ARBA" id="ARBA00024096"/>
    </source>
</evidence>
<dbReference type="RefSeq" id="XP_030060755.1">
    <property type="nucleotide sequence ID" value="XM_030204895.1"/>
</dbReference>
<dbReference type="Pfam" id="PF24354">
    <property type="entry name" value="NDNF_N"/>
    <property type="match status" value="1"/>
</dbReference>
<dbReference type="InParanoid" id="A0A6P7YCI7"/>
<dbReference type="Gene3D" id="2.60.40.10">
    <property type="entry name" value="Immunoglobulins"/>
    <property type="match status" value="1"/>
</dbReference>
<organism evidence="10 11">
    <name type="scientific">Microcaecilia unicolor</name>
    <dbReference type="NCBI Taxonomy" id="1415580"/>
    <lineage>
        <taxon>Eukaryota</taxon>
        <taxon>Metazoa</taxon>
        <taxon>Chordata</taxon>
        <taxon>Craniata</taxon>
        <taxon>Vertebrata</taxon>
        <taxon>Euteleostomi</taxon>
        <taxon>Amphibia</taxon>
        <taxon>Gymnophiona</taxon>
        <taxon>Siphonopidae</taxon>
        <taxon>Microcaecilia</taxon>
    </lineage>
</organism>
<comment type="function">
    <text evidence="8">Secretory protein that plays a role in various cellular processes. Acts as a chemorepellent acting on gonadotropin-releasing hormone (GnRH) expressing neurons regulating their migration to the hypothalamus. Also promotes neuron migration, growth and survival as well as neurite outgrowth and is involved in the development of the olfactory system. May also act through the regulation of growth factors activity and downstream signaling. Also regulates extracellular matrix assembly and cell adhesiveness. Promotes endothelial cell survival, vessel formation and plays an important role in the process of revascularization through NOS3-dependent mechanisms.</text>
</comment>
<dbReference type="GO" id="GO:0007399">
    <property type="term" value="P:nervous system development"/>
    <property type="evidence" value="ECO:0007669"/>
    <property type="project" value="UniProtKB-KW"/>
</dbReference>
<dbReference type="InterPro" id="IPR019326">
    <property type="entry name" value="NDNF"/>
</dbReference>
<comment type="subcellular location">
    <subcellularLocation>
        <location evidence="1">Secreted</location>
    </subcellularLocation>
</comment>
<dbReference type="GO" id="GO:0005576">
    <property type="term" value="C:extracellular region"/>
    <property type="evidence" value="ECO:0007669"/>
    <property type="project" value="UniProtKB-SubCell"/>
</dbReference>
<dbReference type="InterPro" id="IPR036116">
    <property type="entry name" value="FN3_sf"/>
</dbReference>
<feature type="domain" description="Fibronectin type-III" evidence="9">
    <location>
        <begin position="205"/>
        <end position="341"/>
    </location>
</feature>
<dbReference type="Proteomes" id="UP000515156">
    <property type="component" value="Chromosome 5"/>
</dbReference>
<evidence type="ECO:0000256" key="2">
    <source>
        <dbReference type="ARBA" id="ARBA00022525"/>
    </source>
</evidence>
<feature type="domain" description="Fibronectin type-III" evidence="9">
    <location>
        <begin position="464"/>
        <end position="572"/>
    </location>
</feature>
<evidence type="ECO:0000256" key="1">
    <source>
        <dbReference type="ARBA" id="ARBA00004613"/>
    </source>
</evidence>
<evidence type="ECO:0000256" key="6">
    <source>
        <dbReference type="ARBA" id="ARBA00023180"/>
    </source>
</evidence>
<dbReference type="Pfam" id="PF19433">
    <property type="entry name" value="NDNF_C"/>
    <property type="match status" value="1"/>
</dbReference>
<dbReference type="PANTHER" id="PTHR14619:SF9">
    <property type="entry name" value="PROTEIN NDNF"/>
    <property type="match status" value="1"/>
</dbReference>
<evidence type="ECO:0000313" key="11">
    <source>
        <dbReference type="RefSeq" id="XP_030060755.1"/>
    </source>
</evidence>
<evidence type="ECO:0000256" key="4">
    <source>
        <dbReference type="ARBA" id="ARBA00022737"/>
    </source>
</evidence>
<dbReference type="OrthoDB" id="9872501at2759"/>
<keyword evidence="10" id="KW-1185">Reference proteome</keyword>
<sequence>MPWNPCLELDLDFVCLAPVVLDSWTVFLLPAVASVPMSRLWVYLLLVIRSVCQPKMPPLISFRSNLFNHYHPLILPDEKETVIHLLKDTLKSYYCILEPSSTPAPFTITVTPCDVPIEWSVLHYKAPLSFRGKTYQSNDQPGSPESQMNLKTVSTLFHSQGNSVETYVGMSSYPDLFMLEFLSRERDTHITVYFTTDTRLGHLFPELPLDPRIDIIGTGHTTITLTWQPSPSILYHKENIHYCLLVNQRHNYKSLCAAETAFRYSEGKETTPLASSLFPYVLDPQLVMIGSSKALSIINTANNEDVRQICVGPKNTYTVSSLSPNTQYYFDVFVVNLVTNSSAAYTGTFAKTLKKLEPKFIELKEGKTIQLHFIGKKQRIYSLRYQAKQKAVHFTFQSCKGKVWAQIFKNGKILISESFEGFKSFALRGKLLDLYLVQLKSAEESSSSSVKVQVSFHFYKPLFPLLPESLRIKTFNKLRTCNSITIAWLGTQERSKYCVYRKKLKKNHMWKEVVNSNHCPGPEARHKSEKVLCKYFHDINLQKAVTTETIMGLEAGSRYLFDVYLLGSSGIPIRYHSKVVKTRKKC</sequence>
<gene>
    <name evidence="11" type="primary">LOC115471196</name>
</gene>
<dbReference type="GeneID" id="115471196"/>
<keyword evidence="4" id="KW-0677">Repeat</keyword>
<evidence type="ECO:0000313" key="10">
    <source>
        <dbReference type="Proteomes" id="UP000515156"/>
    </source>
</evidence>
<dbReference type="InterPro" id="IPR055271">
    <property type="entry name" value="NDNF_Fn(III)_1"/>
</dbReference>
<dbReference type="Pfam" id="PF10179">
    <property type="entry name" value="NDNF"/>
    <property type="match status" value="1"/>
</dbReference>
<name>A0A6P7YCI7_9AMPH</name>
<evidence type="ECO:0000256" key="3">
    <source>
        <dbReference type="ARBA" id="ARBA00022729"/>
    </source>
</evidence>
<keyword evidence="6" id="KW-0325">Glycoprotein</keyword>
<keyword evidence="3" id="KW-0732">Signal</keyword>
<dbReference type="SMART" id="SM00060">
    <property type="entry name" value="FN3"/>
    <property type="match status" value="2"/>
</dbReference>
<dbReference type="KEGG" id="muo:115471196"/>
<keyword evidence="5" id="KW-0524">Neurogenesis</keyword>
<dbReference type="AlphaFoldDB" id="A0A6P7YCI7"/>
<dbReference type="PANTHER" id="PTHR14619">
    <property type="entry name" value="NEURON-DERIVED NEUROTROPHIC FACTOR"/>
    <property type="match status" value="1"/>
</dbReference>
<evidence type="ECO:0000256" key="8">
    <source>
        <dbReference type="ARBA" id="ARBA00046135"/>
    </source>
</evidence>
<evidence type="ECO:0000256" key="5">
    <source>
        <dbReference type="ARBA" id="ARBA00022902"/>
    </source>
</evidence>
<keyword evidence="2" id="KW-0964">Secreted</keyword>
<dbReference type="InterPro" id="IPR013783">
    <property type="entry name" value="Ig-like_fold"/>
</dbReference>
<accession>A0A6P7YCI7</accession>
<proteinExistence type="predicted"/>
<dbReference type="InterPro" id="IPR045805">
    <property type="entry name" value="NDNF_C"/>
</dbReference>
<dbReference type="SUPFAM" id="SSF49265">
    <property type="entry name" value="Fibronectin type III"/>
    <property type="match status" value="1"/>
</dbReference>
<dbReference type="CDD" id="cd00063">
    <property type="entry name" value="FN3"/>
    <property type="match status" value="1"/>
</dbReference>
<dbReference type="GO" id="GO:0008201">
    <property type="term" value="F:heparin binding"/>
    <property type="evidence" value="ECO:0007669"/>
    <property type="project" value="TreeGrafter"/>
</dbReference>
<dbReference type="InterPro" id="IPR056225">
    <property type="entry name" value="NDNF_N"/>
</dbReference>
<evidence type="ECO:0000259" key="9">
    <source>
        <dbReference type="SMART" id="SM00060"/>
    </source>
</evidence>